<evidence type="ECO:0000256" key="1">
    <source>
        <dbReference type="SAM" id="MobiDB-lite"/>
    </source>
</evidence>
<dbReference type="eggNOG" id="ENOG502T036">
    <property type="taxonomic scope" value="Eukaryota"/>
</dbReference>
<evidence type="ECO:0000313" key="3">
    <source>
        <dbReference type="Proteomes" id="UP000001055"/>
    </source>
</evidence>
<organism evidence="2 3">
    <name type="scientific">Phaeosphaeria nodorum (strain SN15 / ATCC MYA-4574 / FGSC 10173)</name>
    <name type="common">Glume blotch fungus</name>
    <name type="synonym">Parastagonospora nodorum</name>
    <dbReference type="NCBI Taxonomy" id="321614"/>
    <lineage>
        <taxon>Eukaryota</taxon>
        <taxon>Fungi</taxon>
        <taxon>Dikarya</taxon>
        <taxon>Ascomycota</taxon>
        <taxon>Pezizomycotina</taxon>
        <taxon>Dothideomycetes</taxon>
        <taxon>Pleosporomycetidae</taxon>
        <taxon>Pleosporales</taxon>
        <taxon>Pleosporineae</taxon>
        <taxon>Phaeosphaeriaceae</taxon>
        <taxon>Parastagonospora</taxon>
    </lineage>
</organism>
<dbReference type="HOGENOM" id="CLU_976992_0_0_1"/>
<name>Q0UFC0_PHANO</name>
<feature type="region of interest" description="Disordered" evidence="1">
    <location>
        <begin position="155"/>
        <end position="269"/>
    </location>
</feature>
<dbReference type="RefSeq" id="XP_001799834.1">
    <property type="nucleotide sequence ID" value="XM_001799782.1"/>
</dbReference>
<gene>
    <name evidence="2" type="ORF">SNOG_09544</name>
</gene>
<feature type="compositionally biased region" description="Low complexity" evidence="1">
    <location>
        <begin position="228"/>
        <end position="238"/>
    </location>
</feature>
<dbReference type="GeneID" id="5976739"/>
<feature type="compositionally biased region" description="Polar residues" evidence="1">
    <location>
        <begin position="243"/>
        <end position="255"/>
    </location>
</feature>
<proteinExistence type="predicted"/>
<evidence type="ECO:0000313" key="2">
    <source>
        <dbReference type="EMBL" id="EAT82809.1"/>
    </source>
</evidence>
<dbReference type="EMBL" id="CH445339">
    <property type="protein sequence ID" value="EAT82809.1"/>
    <property type="molecule type" value="Genomic_DNA"/>
</dbReference>
<dbReference type="KEGG" id="pno:SNOG_09544"/>
<accession>Q0UFC0</accession>
<dbReference type="InParanoid" id="Q0UFC0"/>
<protein>
    <submittedName>
        <fullName evidence="2">Uncharacterized protein</fullName>
    </submittedName>
</protein>
<dbReference type="AlphaFoldDB" id="Q0UFC0"/>
<sequence>MTTSPGGLEDVQRNRSASLTVGRVCLPTDKAAVQRTQTEHMQGSRVSPKPCFETAVRHDWLAHRALHRLGKGALALHVSVETLDREEVVAKMIGWVFTLVGRVTDTVEDASQVSPTPVWISVEFTASYKFAIDHTNNTSYIMTSQSNFQAVAPVRTDTVGSQSSSDMSVSNSPTSPTSRAATEFFGAISARVRGRSRSRSRDASRKRTKSPMVPPPKQIAQAQHNRNTSTSTTTSPTTPVRPSLQSASRRSTSGSDMWRGRHSNDWLFGGWSATETAKDLLNRRK</sequence>
<feature type="compositionally biased region" description="Low complexity" evidence="1">
    <location>
        <begin position="161"/>
        <end position="175"/>
    </location>
</feature>
<dbReference type="Proteomes" id="UP000001055">
    <property type="component" value="Unassembled WGS sequence"/>
</dbReference>
<reference evidence="3" key="1">
    <citation type="journal article" date="2007" name="Plant Cell">
        <title>Dothideomycete-plant interactions illuminated by genome sequencing and EST analysis of the wheat pathogen Stagonospora nodorum.</title>
        <authorList>
            <person name="Hane J.K."/>
            <person name="Lowe R.G."/>
            <person name="Solomon P.S."/>
            <person name="Tan K.C."/>
            <person name="Schoch C.L."/>
            <person name="Spatafora J.W."/>
            <person name="Crous P.W."/>
            <person name="Kodira C."/>
            <person name="Birren B.W."/>
            <person name="Galagan J.E."/>
            <person name="Torriani S.F."/>
            <person name="McDonald B.A."/>
            <person name="Oliver R.P."/>
        </authorList>
    </citation>
    <scope>NUCLEOTIDE SEQUENCE [LARGE SCALE GENOMIC DNA]</scope>
    <source>
        <strain evidence="3">SN15 / ATCC MYA-4574 / FGSC 10173</strain>
    </source>
</reference>
<dbReference type="VEuPathDB" id="FungiDB:JI435_095440"/>